<dbReference type="Proteomes" id="UP000708208">
    <property type="component" value="Unassembled WGS sequence"/>
</dbReference>
<dbReference type="AlphaFoldDB" id="A0A8J2JUJ5"/>
<comment type="caution">
    <text evidence="3">The sequence shown here is derived from an EMBL/GenBank/DDBJ whole genome shotgun (WGS) entry which is preliminary data.</text>
</comment>
<proteinExistence type="predicted"/>
<evidence type="ECO:0000259" key="2">
    <source>
        <dbReference type="Pfam" id="PF17223"/>
    </source>
</evidence>
<dbReference type="GO" id="GO:0042302">
    <property type="term" value="F:structural constituent of cuticle"/>
    <property type="evidence" value="ECO:0007669"/>
    <property type="project" value="InterPro"/>
</dbReference>
<reference evidence="3" key="1">
    <citation type="submission" date="2021-06" db="EMBL/GenBank/DDBJ databases">
        <authorList>
            <person name="Hodson N. C."/>
            <person name="Mongue J. A."/>
            <person name="Jaron S. K."/>
        </authorList>
    </citation>
    <scope>NUCLEOTIDE SEQUENCE</scope>
</reference>
<dbReference type="OrthoDB" id="8186685at2759"/>
<accession>A0A8J2JUJ5</accession>
<organism evidence="3 4">
    <name type="scientific">Allacma fusca</name>
    <dbReference type="NCBI Taxonomy" id="39272"/>
    <lineage>
        <taxon>Eukaryota</taxon>
        <taxon>Metazoa</taxon>
        <taxon>Ecdysozoa</taxon>
        <taxon>Arthropoda</taxon>
        <taxon>Hexapoda</taxon>
        <taxon>Collembola</taxon>
        <taxon>Symphypleona</taxon>
        <taxon>Sminthuridae</taxon>
        <taxon>Allacma</taxon>
    </lineage>
</organism>
<dbReference type="EMBL" id="CAJVCH010137836">
    <property type="protein sequence ID" value="CAG7726612.1"/>
    <property type="molecule type" value="Genomic_DNA"/>
</dbReference>
<protein>
    <recommendedName>
        <fullName evidence="2">Cuticle protein CPCFC domain-containing protein</fullName>
    </recommendedName>
</protein>
<keyword evidence="4" id="KW-1185">Reference proteome</keyword>
<gene>
    <name evidence="3" type="ORF">AFUS01_LOCUS15519</name>
</gene>
<dbReference type="Pfam" id="PF17223">
    <property type="entry name" value="CPCFC"/>
    <property type="match status" value="1"/>
</dbReference>
<sequence>MSKALLVVLLLAFVAISFAQERYPAGVHPAACPNYPFCNTAGIGAPAGYFFDRVNHQYPPGVHPAACPNYPYC</sequence>
<feature type="domain" description="Cuticle protein CPCFC" evidence="2">
    <location>
        <begin position="23"/>
        <end position="39"/>
    </location>
</feature>
<evidence type="ECO:0000313" key="4">
    <source>
        <dbReference type="Proteomes" id="UP000708208"/>
    </source>
</evidence>
<dbReference type="InterPro" id="IPR033778">
    <property type="entry name" value="CPCFC"/>
</dbReference>
<name>A0A8J2JUJ5_9HEXA</name>
<feature type="chain" id="PRO_5035160722" description="Cuticle protein CPCFC domain-containing protein" evidence="1">
    <location>
        <begin position="20"/>
        <end position="73"/>
    </location>
</feature>
<evidence type="ECO:0000313" key="3">
    <source>
        <dbReference type="EMBL" id="CAG7726612.1"/>
    </source>
</evidence>
<feature type="signal peptide" evidence="1">
    <location>
        <begin position="1"/>
        <end position="19"/>
    </location>
</feature>
<evidence type="ECO:0000256" key="1">
    <source>
        <dbReference type="SAM" id="SignalP"/>
    </source>
</evidence>
<keyword evidence="1" id="KW-0732">Signal</keyword>